<dbReference type="NCBIfam" id="TIGR00035">
    <property type="entry name" value="asp_race"/>
    <property type="match status" value="1"/>
</dbReference>
<dbReference type="GO" id="GO:0047661">
    <property type="term" value="F:amino-acid racemase activity"/>
    <property type="evidence" value="ECO:0007669"/>
    <property type="project" value="InterPro"/>
</dbReference>
<protein>
    <submittedName>
        <fullName evidence="3">Aspartate racemase</fullName>
    </submittedName>
</protein>
<keyword evidence="2" id="KW-0413">Isomerase</keyword>
<dbReference type="PANTHER" id="PTHR21198:SF7">
    <property type="entry name" value="ASPARTATE-GLUTAMATE RACEMASE FAMILY"/>
    <property type="match status" value="1"/>
</dbReference>
<dbReference type="Proteomes" id="UP000030437">
    <property type="component" value="Unassembled WGS sequence"/>
</dbReference>
<proteinExistence type="inferred from homology"/>
<dbReference type="OrthoDB" id="9803739at2"/>
<dbReference type="AlphaFoldDB" id="A0A0A3ID52"/>
<dbReference type="PANTHER" id="PTHR21198">
    <property type="entry name" value="GLUTAMATE RACEMASE"/>
    <property type="match status" value="1"/>
</dbReference>
<dbReference type="eggNOG" id="COG1794">
    <property type="taxonomic scope" value="Bacteria"/>
</dbReference>
<dbReference type="InterPro" id="IPR004380">
    <property type="entry name" value="Asp_race"/>
</dbReference>
<dbReference type="STRING" id="1220589.CD32_17590"/>
<evidence type="ECO:0000313" key="4">
    <source>
        <dbReference type="Proteomes" id="UP000030437"/>
    </source>
</evidence>
<dbReference type="InterPro" id="IPR015942">
    <property type="entry name" value="Asp/Glu/hydantoin_racemase"/>
</dbReference>
<dbReference type="InterPro" id="IPR001920">
    <property type="entry name" value="Asp/Glu_race"/>
</dbReference>
<evidence type="ECO:0000256" key="1">
    <source>
        <dbReference type="ARBA" id="ARBA00007847"/>
    </source>
</evidence>
<reference evidence="3 4" key="1">
    <citation type="submission" date="2014-02" db="EMBL/GenBank/DDBJ databases">
        <title>Draft genome sequence of Lysinibacillus odysseyi NBRC 100172.</title>
        <authorList>
            <person name="Zhang F."/>
            <person name="Wang G."/>
            <person name="Zhang L."/>
        </authorList>
    </citation>
    <scope>NUCLEOTIDE SEQUENCE [LARGE SCALE GENOMIC DNA]</scope>
    <source>
        <strain evidence="3 4">NBRC 100172</strain>
    </source>
</reference>
<dbReference type="Gene3D" id="3.40.50.1860">
    <property type="match status" value="2"/>
</dbReference>
<dbReference type="Pfam" id="PF01177">
    <property type="entry name" value="Asp_Glu_race"/>
    <property type="match status" value="1"/>
</dbReference>
<sequence>MNKTIGILGGMGPFATLDLFGKILENTPAAVDQDHPRIIIYNNPKIPPRIHPACPSQSPLPELIKSAALLQKAGADFIIMPCHTAHIWYEEVQKHVSIPFYSMIKNTVRSIEHFYGNKENKKLLLLATETTIQSKLYESEFKDSSFSIIVPNSEEQKIVDKAIKVVKSGDINPRDFTIEKVNQMINQYKDDGVALLVGCCTEIPLMYPLFQTEMEMIDPTLLLAKLAIEKAMEEK</sequence>
<evidence type="ECO:0000313" key="3">
    <source>
        <dbReference type="EMBL" id="KGR82669.1"/>
    </source>
</evidence>
<evidence type="ECO:0000256" key="2">
    <source>
        <dbReference type="ARBA" id="ARBA00023235"/>
    </source>
</evidence>
<name>A0A0A3ID52_9BACI</name>
<dbReference type="RefSeq" id="WP_036157053.1">
    <property type="nucleotide sequence ID" value="NZ_AVCX01000002.1"/>
</dbReference>
<gene>
    <name evidence="3" type="ORF">CD32_17590</name>
</gene>
<dbReference type="EMBL" id="JPVP01000059">
    <property type="protein sequence ID" value="KGR82669.1"/>
    <property type="molecule type" value="Genomic_DNA"/>
</dbReference>
<dbReference type="SUPFAM" id="SSF53681">
    <property type="entry name" value="Aspartate/glutamate racemase"/>
    <property type="match status" value="2"/>
</dbReference>
<accession>A0A0A3ID52</accession>
<organism evidence="3 4">
    <name type="scientific">Lysinibacillus odysseyi 34hs-1 = NBRC 100172</name>
    <dbReference type="NCBI Taxonomy" id="1220589"/>
    <lineage>
        <taxon>Bacteria</taxon>
        <taxon>Bacillati</taxon>
        <taxon>Bacillota</taxon>
        <taxon>Bacilli</taxon>
        <taxon>Bacillales</taxon>
        <taxon>Bacillaceae</taxon>
        <taxon>Lysinibacillus</taxon>
    </lineage>
</organism>
<comment type="caution">
    <text evidence="3">The sequence shown here is derived from an EMBL/GenBank/DDBJ whole genome shotgun (WGS) entry which is preliminary data.</text>
</comment>
<comment type="similarity">
    <text evidence="1">Belongs to the aspartate/glutamate racemases family.</text>
</comment>
<keyword evidence="4" id="KW-1185">Reference proteome</keyword>